<organism evidence="3">
    <name type="scientific">Octopus bimaculoides</name>
    <name type="common">California two-spotted octopus</name>
    <dbReference type="NCBI Taxonomy" id="37653"/>
    <lineage>
        <taxon>Eukaryota</taxon>
        <taxon>Metazoa</taxon>
        <taxon>Spiralia</taxon>
        <taxon>Lophotrochozoa</taxon>
        <taxon>Mollusca</taxon>
        <taxon>Cephalopoda</taxon>
        <taxon>Coleoidea</taxon>
        <taxon>Octopodiformes</taxon>
        <taxon>Octopoda</taxon>
        <taxon>Incirrata</taxon>
        <taxon>Octopodidae</taxon>
        <taxon>Octopus</taxon>
    </lineage>
</organism>
<feature type="compositionally biased region" description="Gly residues" evidence="2">
    <location>
        <begin position="302"/>
        <end position="331"/>
    </location>
</feature>
<dbReference type="Pfam" id="PF10239">
    <property type="entry name" value="DUF2465"/>
    <property type="match status" value="1"/>
</dbReference>
<name>A0A0L8I3Y0_OCTBM</name>
<accession>A0A0L8I3Y0</accession>
<gene>
    <name evidence="3" type="ORF">OCBIM_22036222mg</name>
</gene>
<protein>
    <recommendedName>
        <fullName evidence="4">Protein FAM98A</fullName>
    </recommendedName>
</protein>
<feature type="compositionally biased region" description="Low complexity" evidence="2">
    <location>
        <begin position="332"/>
        <end position="354"/>
    </location>
</feature>
<proteinExistence type="inferred from homology"/>
<comment type="similarity">
    <text evidence="1">Belongs to the FAM98 family.</text>
</comment>
<evidence type="ECO:0000313" key="3">
    <source>
        <dbReference type="EMBL" id="KOF96146.1"/>
    </source>
</evidence>
<dbReference type="STRING" id="37653.A0A0L8I3Y0"/>
<dbReference type="EMBL" id="KQ416626">
    <property type="protein sequence ID" value="KOF96146.1"/>
    <property type="molecule type" value="Genomic_DNA"/>
</dbReference>
<feature type="region of interest" description="Disordered" evidence="2">
    <location>
        <begin position="286"/>
        <end position="373"/>
    </location>
</feature>
<dbReference type="PANTHER" id="PTHR31353">
    <property type="entry name" value="FAM98"/>
    <property type="match status" value="1"/>
</dbReference>
<sequence>MECDMLDVLEDLGYPVEQIDGEEFDKALEDGQRSPLFTQIVSWLTLKLKDFLIMEEHVNPITESSDSDTFMLELSAFLREIECPVNSLTGGTINERLSTKTVRLQLLDYLTMELASAMMLAVNKPIALVSVKNNQEVSSESEIAAFLKSMLIALGFAKPPASITANQLFSKVEAKIKEMMSKNPNQLGKSLMKTRLSDKQWAHILNINNSLSVEYNTRREMLLKRLDVTIQSFMWSDKAKLNEKQIRAVYEARNKKLTSKSNIGICQILAARDGLLQIQKTSSGEAREKTQCAINKQRNANQGGGGGGGRGGGGNYQSDRGGGGGGRGGRIQGNWNDQKQQQQQQMGSNWNQGGAVRQKETDRISTRLTKNKSRGRFARLKAVLQHGCSQMTETSKRVRLPTRWLQFLPAEPTSSSTTTATSSSATTL</sequence>
<dbReference type="GO" id="GO:0072669">
    <property type="term" value="C:tRNA-splicing ligase complex"/>
    <property type="evidence" value="ECO:0007669"/>
    <property type="project" value="TreeGrafter"/>
</dbReference>
<evidence type="ECO:0008006" key="4">
    <source>
        <dbReference type="Google" id="ProtNLM"/>
    </source>
</evidence>
<evidence type="ECO:0000256" key="2">
    <source>
        <dbReference type="SAM" id="MobiDB-lite"/>
    </source>
</evidence>
<reference evidence="3" key="1">
    <citation type="submission" date="2015-07" db="EMBL/GenBank/DDBJ databases">
        <title>MeaNS - Measles Nucleotide Surveillance Program.</title>
        <authorList>
            <person name="Tran T."/>
            <person name="Druce J."/>
        </authorList>
    </citation>
    <scope>NUCLEOTIDE SEQUENCE</scope>
    <source>
        <strain evidence="3">UCB-OBI-ISO-001</strain>
        <tissue evidence="3">Gonad</tissue>
    </source>
</reference>
<dbReference type="OrthoDB" id="512356at2759"/>
<dbReference type="AlphaFoldDB" id="A0A0L8I3Y0"/>
<evidence type="ECO:0000256" key="1">
    <source>
        <dbReference type="ARBA" id="ARBA00007218"/>
    </source>
</evidence>
<dbReference type="InterPro" id="IPR018797">
    <property type="entry name" value="FAM98"/>
</dbReference>
<dbReference type="PANTHER" id="PTHR31353:SF1">
    <property type="entry name" value="PROTEIN FAM98B"/>
    <property type="match status" value="1"/>
</dbReference>